<keyword evidence="1" id="KW-0472">Membrane</keyword>
<evidence type="ECO:0000313" key="3">
    <source>
        <dbReference type="Proteomes" id="UP000219329"/>
    </source>
</evidence>
<evidence type="ECO:0000256" key="1">
    <source>
        <dbReference type="SAM" id="Phobius"/>
    </source>
</evidence>
<comment type="caution">
    <text evidence="2">The sequence shown here is derived from an EMBL/GenBank/DDBJ whole genome shotgun (WGS) entry which is preliminary data.</text>
</comment>
<gene>
    <name evidence="2" type="ORF">CNF02_09195</name>
</gene>
<dbReference type="Proteomes" id="UP000219329">
    <property type="component" value="Unassembled WGS sequence"/>
</dbReference>
<evidence type="ECO:0008006" key="4">
    <source>
        <dbReference type="Google" id="ProtNLM"/>
    </source>
</evidence>
<organism evidence="2 3">
    <name type="scientific">OM182 bacterium MED-G28</name>
    <dbReference type="NCBI Taxonomy" id="1986256"/>
    <lineage>
        <taxon>Bacteria</taxon>
        <taxon>Pseudomonadati</taxon>
        <taxon>Pseudomonadota</taxon>
        <taxon>Gammaproteobacteria</taxon>
        <taxon>OMG group</taxon>
        <taxon>OM182 clade</taxon>
    </lineage>
</organism>
<feature type="transmembrane region" description="Helical" evidence="1">
    <location>
        <begin position="154"/>
        <end position="175"/>
    </location>
</feature>
<feature type="transmembrane region" description="Helical" evidence="1">
    <location>
        <begin position="7"/>
        <end position="26"/>
    </location>
</feature>
<dbReference type="EMBL" id="NTJZ01000009">
    <property type="protein sequence ID" value="PDH33372.1"/>
    <property type="molecule type" value="Genomic_DNA"/>
</dbReference>
<sequence length="183" mass="20499">MYIGAKHMVTGYDHLLFLLGVIFFLYRARDVLIYVSFFTLGHSITLLVGVYLDVQVNAYLVDAVIGLSIIYKGFDNLGGFQRLFGHQPNTKFAVLIFGLFHGFGLATKLQEFEFAREGLLQNLIAFNVGVEIGQFFALLFIVLALSFWRGYSSYLQFSVATNIALMSGGLLLTFYQLSGYVIS</sequence>
<reference evidence="2 3" key="1">
    <citation type="submission" date="2017-08" db="EMBL/GenBank/DDBJ databases">
        <title>Fine stratification of microbial communities through a metagenomic profile of the photic zone.</title>
        <authorList>
            <person name="Haro-Moreno J.M."/>
            <person name="Lopez-Perez M."/>
            <person name="De La Torre J."/>
            <person name="Picazo A."/>
            <person name="Camacho A."/>
            <person name="Rodriguez-Valera F."/>
        </authorList>
    </citation>
    <scope>NUCLEOTIDE SEQUENCE [LARGE SCALE GENOMIC DNA]</scope>
    <source>
        <strain evidence="2">MED-G28</strain>
    </source>
</reference>
<keyword evidence="1" id="KW-1133">Transmembrane helix</keyword>
<dbReference type="InterPro" id="IPR032809">
    <property type="entry name" value="Put_HupE_UreJ"/>
</dbReference>
<protein>
    <recommendedName>
        <fullName evidence="4">HupE / UreJ protein</fullName>
    </recommendedName>
</protein>
<keyword evidence="1" id="KW-0812">Transmembrane</keyword>
<dbReference type="Pfam" id="PF13795">
    <property type="entry name" value="HupE_UreJ_2"/>
    <property type="match status" value="1"/>
</dbReference>
<feature type="transmembrane region" description="Helical" evidence="1">
    <location>
        <begin position="32"/>
        <end position="52"/>
    </location>
</feature>
<name>A0A2A5WAB9_9GAMM</name>
<accession>A0A2A5WAB9</accession>
<evidence type="ECO:0000313" key="2">
    <source>
        <dbReference type="EMBL" id="PDH33372.1"/>
    </source>
</evidence>
<feature type="transmembrane region" description="Helical" evidence="1">
    <location>
        <begin position="123"/>
        <end position="148"/>
    </location>
</feature>
<dbReference type="AlphaFoldDB" id="A0A2A5WAB9"/>
<feature type="transmembrane region" description="Helical" evidence="1">
    <location>
        <begin position="92"/>
        <end position="111"/>
    </location>
</feature>
<proteinExistence type="predicted"/>